<keyword evidence="1" id="KW-0805">Transcription regulation</keyword>
<keyword evidence="6" id="KW-1185">Reference proteome</keyword>
<dbReference type="PANTHER" id="PTHR43537">
    <property type="entry name" value="TRANSCRIPTIONAL REGULATOR, GNTR FAMILY"/>
    <property type="match status" value="1"/>
</dbReference>
<dbReference type="AlphaFoldDB" id="A0A8J6J4R4"/>
<organism evidence="5 6">
    <name type="scientific">Lawsonibacter faecis</name>
    <dbReference type="NCBI Taxonomy" id="2763052"/>
    <lineage>
        <taxon>Bacteria</taxon>
        <taxon>Bacillati</taxon>
        <taxon>Bacillota</taxon>
        <taxon>Clostridia</taxon>
        <taxon>Eubacteriales</taxon>
        <taxon>Oscillospiraceae</taxon>
        <taxon>Lawsonibacter</taxon>
    </lineage>
</organism>
<dbReference type="SUPFAM" id="SSF48008">
    <property type="entry name" value="GntR ligand-binding domain-like"/>
    <property type="match status" value="1"/>
</dbReference>
<evidence type="ECO:0000256" key="3">
    <source>
        <dbReference type="ARBA" id="ARBA00023163"/>
    </source>
</evidence>
<evidence type="ECO:0000256" key="1">
    <source>
        <dbReference type="ARBA" id="ARBA00023015"/>
    </source>
</evidence>
<evidence type="ECO:0000313" key="5">
    <source>
        <dbReference type="EMBL" id="MBC5736147.1"/>
    </source>
</evidence>
<accession>A0A8J6J4R4</accession>
<sequence length="211" mass="24918">MTTSLRERVRQRILDQVKYGELRPGDKISEAQLCETMGISRTPAREALLQLASEGLLENVPRKGFVVCERSIKEKMDVYDVLAALDALAAKLALKYMGEKELNGMRECIDLIDISIKYRNYPEYCRLQQRFHDVYRERCGNDMLRKLLEELQVGFAPHTYISDDADQLFEVYRDMNEEHRHIVDLFEEKKGDELYHFLMDVHWQTKYDEMI</sequence>
<proteinExistence type="predicted"/>
<keyword evidence="2" id="KW-0238">DNA-binding</keyword>
<dbReference type="RefSeq" id="WP_173023449.1">
    <property type="nucleotide sequence ID" value="NZ_JACOPQ010000002.1"/>
</dbReference>
<name>A0A8J6J4R4_9FIRM</name>
<evidence type="ECO:0000256" key="2">
    <source>
        <dbReference type="ARBA" id="ARBA00023125"/>
    </source>
</evidence>
<dbReference type="PROSITE" id="PS50949">
    <property type="entry name" value="HTH_GNTR"/>
    <property type="match status" value="1"/>
</dbReference>
<dbReference type="InterPro" id="IPR036388">
    <property type="entry name" value="WH-like_DNA-bd_sf"/>
</dbReference>
<dbReference type="PANTHER" id="PTHR43537:SF49">
    <property type="entry name" value="TRANSCRIPTIONAL REGULATORY PROTEIN"/>
    <property type="match status" value="1"/>
</dbReference>
<dbReference type="GO" id="GO:0003677">
    <property type="term" value="F:DNA binding"/>
    <property type="evidence" value="ECO:0007669"/>
    <property type="project" value="UniProtKB-KW"/>
</dbReference>
<dbReference type="InterPro" id="IPR008920">
    <property type="entry name" value="TF_FadR/GntR_C"/>
</dbReference>
<dbReference type="Proteomes" id="UP000607645">
    <property type="component" value="Unassembled WGS sequence"/>
</dbReference>
<dbReference type="SMART" id="SM00895">
    <property type="entry name" value="FCD"/>
    <property type="match status" value="1"/>
</dbReference>
<dbReference type="Gene3D" id="1.20.120.530">
    <property type="entry name" value="GntR ligand-binding domain-like"/>
    <property type="match status" value="1"/>
</dbReference>
<comment type="caution">
    <text evidence="5">The sequence shown here is derived from an EMBL/GenBank/DDBJ whole genome shotgun (WGS) entry which is preliminary data.</text>
</comment>
<evidence type="ECO:0000313" key="6">
    <source>
        <dbReference type="Proteomes" id="UP000607645"/>
    </source>
</evidence>
<dbReference type="EMBL" id="JACOPQ010000002">
    <property type="protein sequence ID" value="MBC5736147.1"/>
    <property type="molecule type" value="Genomic_DNA"/>
</dbReference>
<dbReference type="PRINTS" id="PR00035">
    <property type="entry name" value="HTHGNTR"/>
</dbReference>
<dbReference type="CDD" id="cd07377">
    <property type="entry name" value="WHTH_GntR"/>
    <property type="match status" value="1"/>
</dbReference>
<feature type="domain" description="HTH gntR-type" evidence="4">
    <location>
        <begin position="3"/>
        <end position="70"/>
    </location>
</feature>
<dbReference type="Pfam" id="PF00392">
    <property type="entry name" value="GntR"/>
    <property type="match status" value="1"/>
</dbReference>
<dbReference type="Pfam" id="PF07729">
    <property type="entry name" value="FCD"/>
    <property type="match status" value="1"/>
</dbReference>
<dbReference type="InterPro" id="IPR011711">
    <property type="entry name" value="GntR_C"/>
</dbReference>
<gene>
    <name evidence="5" type="ORF">H8S62_03870</name>
</gene>
<dbReference type="InterPro" id="IPR000524">
    <property type="entry name" value="Tscrpt_reg_HTH_GntR"/>
</dbReference>
<dbReference type="GO" id="GO:0003700">
    <property type="term" value="F:DNA-binding transcription factor activity"/>
    <property type="evidence" value="ECO:0007669"/>
    <property type="project" value="InterPro"/>
</dbReference>
<protein>
    <submittedName>
        <fullName evidence="5">GntR family transcriptional regulator</fullName>
    </submittedName>
</protein>
<reference evidence="5" key="1">
    <citation type="submission" date="2020-08" db="EMBL/GenBank/DDBJ databases">
        <title>Genome public.</title>
        <authorList>
            <person name="Liu C."/>
            <person name="Sun Q."/>
        </authorList>
    </citation>
    <scope>NUCLEOTIDE SEQUENCE</scope>
    <source>
        <strain evidence="5">NSJ-52</strain>
    </source>
</reference>
<dbReference type="SMART" id="SM00345">
    <property type="entry name" value="HTH_GNTR"/>
    <property type="match status" value="1"/>
</dbReference>
<evidence type="ECO:0000259" key="4">
    <source>
        <dbReference type="PROSITE" id="PS50949"/>
    </source>
</evidence>
<dbReference type="InterPro" id="IPR036390">
    <property type="entry name" value="WH_DNA-bd_sf"/>
</dbReference>
<dbReference type="SUPFAM" id="SSF46785">
    <property type="entry name" value="Winged helix' DNA-binding domain"/>
    <property type="match status" value="1"/>
</dbReference>
<dbReference type="Gene3D" id="1.10.10.10">
    <property type="entry name" value="Winged helix-like DNA-binding domain superfamily/Winged helix DNA-binding domain"/>
    <property type="match status" value="1"/>
</dbReference>
<keyword evidence="3" id="KW-0804">Transcription</keyword>